<feature type="transmembrane region" description="Helical" evidence="6">
    <location>
        <begin position="54"/>
        <end position="73"/>
    </location>
</feature>
<evidence type="ECO:0000256" key="3">
    <source>
        <dbReference type="ARBA" id="ARBA00022692"/>
    </source>
</evidence>
<evidence type="ECO:0000256" key="5">
    <source>
        <dbReference type="ARBA" id="ARBA00023136"/>
    </source>
</evidence>
<keyword evidence="4 6" id="KW-1133">Transmembrane helix</keyword>
<feature type="transmembrane region" description="Helical" evidence="6">
    <location>
        <begin position="273"/>
        <end position="297"/>
    </location>
</feature>
<evidence type="ECO:0000256" key="1">
    <source>
        <dbReference type="ARBA" id="ARBA00004651"/>
    </source>
</evidence>
<accession>A0A1G7DLT6</accession>
<reference evidence="8" key="1">
    <citation type="submission" date="2016-10" db="EMBL/GenBank/DDBJ databases">
        <authorList>
            <person name="Varghese N."/>
        </authorList>
    </citation>
    <scope>NUCLEOTIDE SEQUENCE [LARGE SCALE GENOMIC DNA]</scope>
    <source>
        <strain evidence="8">DSM 20639</strain>
    </source>
</reference>
<protein>
    <recommendedName>
        <fullName evidence="9">Lysylphosphatidylglycerol synthase TM region</fullName>
    </recommendedName>
</protein>
<evidence type="ECO:0000256" key="4">
    <source>
        <dbReference type="ARBA" id="ARBA00022989"/>
    </source>
</evidence>
<sequence>MQAALTVQVALAMQVTLAAQATRGVPKRGRKGVSVGNAIKTAGRKIVAFLRGPIFRTGFMVLAVVAAIWAVVANWEEVVAAASQLTPITLVSAFLMAVLYVPATMLSWRAVINDIGEPVPPRVARRIFFSSQVAKYLPGGVWNFVAAAEIGRDYKISGRRSFFALLISMAISVGTGLVFALLAVIYGPAEIMREHIWVPYLLPIALICLTPWVLNHLVNIALRILGREPLERPLSASGTLHAAGWACASWLIIGLQLWLMLIELGMATSMETYILLVGGYALGWIAGFLVFFVPAGIGVREVALAAVLSTAVGYGEIVVVVLLSRVFTTCADLLLGITASMLMRKDKHAPLTPGQTGTADTGPQKAQ</sequence>
<evidence type="ECO:0000313" key="7">
    <source>
        <dbReference type="EMBL" id="SDE52472.1"/>
    </source>
</evidence>
<feature type="transmembrane region" description="Helical" evidence="6">
    <location>
        <begin position="198"/>
        <end position="222"/>
    </location>
</feature>
<keyword evidence="5 6" id="KW-0472">Membrane</keyword>
<keyword evidence="2" id="KW-1003">Cell membrane</keyword>
<feature type="transmembrane region" description="Helical" evidence="6">
    <location>
        <begin position="85"/>
        <end position="103"/>
    </location>
</feature>
<dbReference type="EMBL" id="FNAU01000012">
    <property type="protein sequence ID" value="SDE52472.1"/>
    <property type="molecule type" value="Genomic_DNA"/>
</dbReference>
<dbReference type="Pfam" id="PF03706">
    <property type="entry name" value="LPG_synthase_TM"/>
    <property type="match status" value="1"/>
</dbReference>
<feature type="transmembrane region" description="Helical" evidence="6">
    <location>
        <begin position="242"/>
        <end position="261"/>
    </location>
</feature>
<dbReference type="GO" id="GO:0005886">
    <property type="term" value="C:plasma membrane"/>
    <property type="evidence" value="ECO:0007669"/>
    <property type="project" value="UniProtKB-SubCell"/>
</dbReference>
<keyword evidence="8" id="KW-1185">Reference proteome</keyword>
<comment type="subcellular location">
    <subcellularLocation>
        <location evidence="1">Cell membrane</location>
        <topology evidence="1">Multi-pass membrane protein</topology>
    </subcellularLocation>
</comment>
<dbReference type="Proteomes" id="UP000182744">
    <property type="component" value="Unassembled WGS sequence"/>
</dbReference>
<dbReference type="InterPro" id="IPR022791">
    <property type="entry name" value="L-PG_synthase/AglD"/>
</dbReference>
<keyword evidence="3 6" id="KW-0812">Transmembrane</keyword>
<evidence type="ECO:0000313" key="8">
    <source>
        <dbReference type="Proteomes" id="UP000182744"/>
    </source>
</evidence>
<evidence type="ECO:0008006" key="9">
    <source>
        <dbReference type="Google" id="ProtNLM"/>
    </source>
</evidence>
<proteinExistence type="predicted"/>
<feature type="transmembrane region" description="Helical" evidence="6">
    <location>
        <begin position="162"/>
        <end position="186"/>
    </location>
</feature>
<name>A0A1G7DLT6_9ACTO</name>
<evidence type="ECO:0000256" key="2">
    <source>
        <dbReference type="ARBA" id="ARBA00022475"/>
    </source>
</evidence>
<dbReference type="AlphaFoldDB" id="A0A1G7DLT6"/>
<evidence type="ECO:0000256" key="6">
    <source>
        <dbReference type="SAM" id="Phobius"/>
    </source>
</evidence>
<gene>
    <name evidence="7" type="ORF">SAMN05421878_1123</name>
</gene>
<organism evidence="7 8">
    <name type="scientific">Actinobaculum suis</name>
    <dbReference type="NCBI Taxonomy" id="1657"/>
    <lineage>
        <taxon>Bacteria</taxon>
        <taxon>Bacillati</taxon>
        <taxon>Actinomycetota</taxon>
        <taxon>Actinomycetes</taxon>
        <taxon>Actinomycetales</taxon>
        <taxon>Actinomycetaceae</taxon>
        <taxon>Actinobaculum</taxon>
    </lineage>
</organism>